<organism evidence="2 3">
    <name type="scientific">Nocardioides immobilis</name>
    <dbReference type="NCBI Taxonomy" id="2049295"/>
    <lineage>
        <taxon>Bacteria</taxon>
        <taxon>Bacillati</taxon>
        <taxon>Actinomycetota</taxon>
        <taxon>Actinomycetes</taxon>
        <taxon>Propionibacteriales</taxon>
        <taxon>Nocardioidaceae</taxon>
        <taxon>Nocardioides</taxon>
    </lineage>
</organism>
<feature type="region of interest" description="Disordered" evidence="1">
    <location>
        <begin position="67"/>
        <end position="112"/>
    </location>
</feature>
<dbReference type="AlphaFoldDB" id="A0A417Y6P6"/>
<keyword evidence="3" id="KW-1185">Reference proteome</keyword>
<evidence type="ECO:0000313" key="3">
    <source>
        <dbReference type="Proteomes" id="UP000283644"/>
    </source>
</evidence>
<proteinExistence type="predicted"/>
<name>A0A417Y6P6_9ACTN</name>
<protein>
    <submittedName>
        <fullName evidence="2">YtxH domain-containing protein</fullName>
    </submittedName>
</protein>
<accession>A0A417Y6P6</accession>
<dbReference type="OrthoDB" id="5125216at2"/>
<comment type="caution">
    <text evidence="2">The sequence shown here is derived from an EMBL/GenBank/DDBJ whole genome shotgun (WGS) entry which is preliminary data.</text>
</comment>
<evidence type="ECO:0000256" key="1">
    <source>
        <dbReference type="SAM" id="MobiDB-lite"/>
    </source>
</evidence>
<sequence length="112" mass="11623">MSKMSFLAGMGVGYVLGARAGRQRYEQIRSRAQGVWNSPKVQETVSHAQEFAAQKAPEVQHKIAETASTAVHKVSDKVGSGDGGDGGNGAEGDDGGTPAGFVENPAKAHRAD</sequence>
<dbReference type="RefSeq" id="WP_118922961.1">
    <property type="nucleotide sequence ID" value="NZ_QXGH01000010.1"/>
</dbReference>
<dbReference type="Proteomes" id="UP000283644">
    <property type="component" value="Unassembled WGS sequence"/>
</dbReference>
<feature type="compositionally biased region" description="Gly residues" evidence="1">
    <location>
        <begin position="80"/>
        <end position="98"/>
    </location>
</feature>
<dbReference type="EMBL" id="QXGH01000010">
    <property type="protein sequence ID" value="RHW28186.1"/>
    <property type="molecule type" value="Genomic_DNA"/>
</dbReference>
<reference evidence="2 3" key="1">
    <citation type="submission" date="2018-09" db="EMBL/GenBank/DDBJ databases">
        <title>Genome sequencing of Nocardioides immobilis CCTCC AB 2017083 for comparison to Nocardioides silvaticus.</title>
        <authorList>
            <person name="Li C."/>
            <person name="Wang G."/>
        </authorList>
    </citation>
    <scope>NUCLEOTIDE SEQUENCE [LARGE SCALE GENOMIC DNA]</scope>
    <source>
        <strain evidence="2 3">CCTCC AB 2017083</strain>
    </source>
</reference>
<evidence type="ECO:0000313" key="2">
    <source>
        <dbReference type="EMBL" id="RHW28186.1"/>
    </source>
</evidence>
<gene>
    <name evidence="2" type="ORF">D0Z08_04150</name>
</gene>